<feature type="chain" id="PRO_5017407521" description="DUF2846 domain-containing protein" evidence="1">
    <location>
        <begin position="25"/>
        <end position="147"/>
    </location>
</feature>
<dbReference type="PIRSF" id="PIRSF012335">
    <property type="entry name" value="UCP012335"/>
    <property type="match status" value="1"/>
</dbReference>
<dbReference type="STRING" id="1188319.OYT1_02301"/>
<dbReference type="RefSeq" id="WP_062627407.1">
    <property type="nucleotide sequence ID" value="NZ_AP018738.1"/>
</dbReference>
<proteinExistence type="predicted"/>
<dbReference type="AlphaFoldDB" id="A0A2Z6GAR4"/>
<sequence length="147" mass="16051">MLKKLLVVAGLSLAIVGCASVKMADPTQDAQAKQFAAKPDVAGVYVYRNEQMGSAYKIEVDLDGKPLGITAPDTYIYTEVRPGTHTLTSKAENTSELTFEAAAGKLYYVWQEMKMGILYFRTKLQLVDEVNGQKGVQETKLAAPLSK</sequence>
<dbReference type="EMBL" id="AP018738">
    <property type="protein sequence ID" value="BBE50583.1"/>
    <property type="molecule type" value="Genomic_DNA"/>
</dbReference>
<organism evidence="3 4">
    <name type="scientific">Ferriphaselus amnicola</name>
    <dbReference type="NCBI Taxonomy" id="1188319"/>
    <lineage>
        <taxon>Bacteria</taxon>
        <taxon>Pseudomonadati</taxon>
        <taxon>Pseudomonadota</taxon>
        <taxon>Betaproteobacteria</taxon>
        <taxon>Nitrosomonadales</taxon>
        <taxon>Gallionellaceae</taxon>
        <taxon>Ferriphaselus</taxon>
    </lineage>
</organism>
<protein>
    <recommendedName>
        <fullName evidence="2">DUF2846 domain-containing protein</fullName>
    </recommendedName>
</protein>
<dbReference type="Pfam" id="PF11008">
    <property type="entry name" value="DUF2846"/>
    <property type="match status" value="1"/>
</dbReference>
<keyword evidence="1" id="KW-0732">Signal</keyword>
<accession>A0A2Z6GAR4</accession>
<evidence type="ECO:0000313" key="4">
    <source>
        <dbReference type="Proteomes" id="UP000033070"/>
    </source>
</evidence>
<name>A0A2Z6GAR4_9PROT</name>
<reference evidence="3 4" key="1">
    <citation type="submission" date="2018-06" db="EMBL/GenBank/DDBJ databases">
        <title>OYT1 Genome Sequencing.</title>
        <authorList>
            <person name="Kato S."/>
            <person name="Itoh T."/>
            <person name="Ohkuma M."/>
        </authorList>
    </citation>
    <scope>NUCLEOTIDE SEQUENCE [LARGE SCALE GENOMIC DNA]</scope>
    <source>
        <strain evidence="3 4">OYT1</strain>
    </source>
</reference>
<dbReference type="KEGG" id="fam:OYT1_ch1022"/>
<feature type="signal peptide" evidence="1">
    <location>
        <begin position="1"/>
        <end position="24"/>
    </location>
</feature>
<dbReference type="InterPro" id="IPR016596">
    <property type="entry name" value="UCP012335"/>
</dbReference>
<dbReference type="OrthoDB" id="7375569at2"/>
<keyword evidence="4" id="KW-1185">Reference proteome</keyword>
<dbReference type="Proteomes" id="UP000033070">
    <property type="component" value="Chromosome"/>
</dbReference>
<gene>
    <name evidence="3" type="ORF">OYT1_ch1022</name>
</gene>
<evidence type="ECO:0000313" key="3">
    <source>
        <dbReference type="EMBL" id="BBE50583.1"/>
    </source>
</evidence>
<evidence type="ECO:0000256" key="1">
    <source>
        <dbReference type="SAM" id="SignalP"/>
    </source>
</evidence>
<dbReference type="InterPro" id="IPR022548">
    <property type="entry name" value="DUF2846"/>
</dbReference>
<feature type="domain" description="DUF2846" evidence="2">
    <location>
        <begin position="40"/>
        <end position="116"/>
    </location>
</feature>
<dbReference type="PROSITE" id="PS51257">
    <property type="entry name" value="PROKAR_LIPOPROTEIN"/>
    <property type="match status" value="1"/>
</dbReference>
<evidence type="ECO:0000259" key="2">
    <source>
        <dbReference type="Pfam" id="PF11008"/>
    </source>
</evidence>